<dbReference type="AlphaFoldDB" id="A0A453CXA2"/>
<dbReference type="InterPro" id="IPR036410">
    <property type="entry name" value="HSP_DnaJ_Cys-rich_dom_sf"/>
</dbReference>
<feature type="region of interest" description="Disordered" evidence="1">
    <location>
        <begin position="1"/>
        <end position="39"/>
    </location>
</feature>
<accession>A0A453CXA2</accession>
<evidence type="ECO:0000256" key="1">
    <source>
        <dbReference type="SAM" id="MobiDB-lite"/>
    </source>
</evidence>
<reference evidence="2" key="4">
    <citation type="submission" date="2019-03" db="UniProtKB">
        <authorList>
            <consortium name="EnsemblPlants"/>
        </authorList>
    </citation>
    <scope>IDENTIFICATION</scope>
</reference>
<evidence type="ECO:0000313" key="3">
    <source>
        <dbReference type="Proteomes" id="UP000015105"/>
    </source>
</evidence>
<organism evidence="2 3">
    <name type="scientific">Aegilops tauschii subsp. strangulata</name>
    <name type="common">Goatgrass</name>
    <dbReference type="NCBI Taxonomy" id="200361"/>
    <lineage>
        <taxon>Eukaryota</taxon>
        <taxon>Viridiplantae</taxon>
        <taxon>Streptophyta</taxon>
        <taxon>Embryophyta</taxon>
        <taxon>Tracheophyta</taxon>
        <taxon>Spermatophyta</taxon>
        <taxon>Magnoliopsida</taxon>
        <taxon>Liliopsida</taxon>
        <taxon>Poales</taxon>
        <taxon>Poaceae</taxon>
        <taxon>BOP clade</taxon>
        <taxon>Pooideae</taxon>
        <taxon>Triticodae</taxon>
        <taxon>Triticeae</taxon>
        <taxon>Triticinae</taxon>
        <taxon>Aegilops</taxon>
    </lineage>
</organism>
<sequence length="103" mass="11242">MPATPATSPGCAGLPAQAPTSSLPGFKGPPRRLDARRPAWVVRTESNVRRERPKRPDPPCTICKGTGTINCRNCFGRGLYFTPMMFSLASMLIRTISSHENRA</sequence>
<reference evidence="3" key="2">
    <citation type="journal article" date="2017" name="Nat. Plants">
        <title>The Aegilops tauschii genome reveals multiple impacts of transposons.</title>
        <authorList>
            <person name="Zhao G."/>
            <person name="Zou C."/>
            <person name="Li K."/>
            <person name="Wang K."/>
            <person name="Li T."/>
            <person name="Gao L."/>
            <person name="Zhang X."/>
            <person name="Wang H."/>
            <person name="Yang Z."/>
            <person name="Liu X."/>
            <person name="Jiang W."/>
            <person name="Mao L."/>
            <person name="Kong X."/>
            <person name="Jiao Y."/>
            <person name="Jia J."/>
        </authorList>
    </citation>
    <scope>NUCLEOTIDE SEQUENCE [LARGE SCALE GENOMIC DNA]</scope>
    <source>
        <strain evidence="3">cv. AL8/78</strain>
    </source>
</reference>
<name>A0A453CXA2_AEGTS</name>
<protein>
    <submittedName>
        <fullName evidence="2">Uncharacterized protein</fullName>
    </submittedName>
</protein>
<dbReference type="Proteomes" id="UP000015105">
    <property type="component" value="Chromosome 2D"/>
</dbReference>
<dbReference type="SUPFAM" id="SSF57938">
    <property type="entry name" value="DnaJ/Hsp40 cysteine-rich domain"/>
    <property type="match status" value="1"/>
</dbReference>
<reference evidence="3" key="1">
    <citation type="journal article" date="2014" name="Science">
        <title>Ancient hybridizations among the ancestral genomes of bread wheat.</title>
        <authorList>
            <consortium name="International Wheat Genome Sequencing Consortium,"/>
            <person name="Marcussen T."/>
            <person name="Sandve S.R."/>
            <person name="Heier L."/>
            <person name="Spannagl M."/>
            <person name="Pfeifer M."/>
            <person name="Jakobsen K.S."/>
            <person name="Wulff B.B."/>
            <person name="Steuernagel B."/>
            <person name="Mayer K.F."/>
            <person name="Olsen O.A."/>
        </authorList>
    </citation>
    <scope>NUCLEOTIDE SEQUENCE [LARGE SCALE GENOMIC DNA]</scope>
    <source>
        <strain evidence="3">cv. AL8/78</strain>
    </source>
</reference>
<keyword evidence="3" id="KW-1185">Reference proteome</keyword>
<reference evidence="2" key="3">
    <citation type="journal article" date="2017" name="Nature">
        <title>Genome sequence of the progenitor of the wheat D genome Aegilops tauschii.</title>
        <authorList>
            <person name="Luo M.C."/>
            <person name="Gu Y.Q."/>
            <person name="Puiu D."/>
            <person name="Wang H."/>
            <person name="Twardziok S.O."/>
            <person name="Deal K.R."/>
            <person name="Huo N."/>
            <person name="Zhu T."/>
            <person name="Wang L."/>
            <person name="Wang Y."/>
            <person name="McGuire P.E."/>
            <person name="Liu S."/>
            <person name="Long H."/>
            <person name="Ramasamy R.K."/>
            <person name="Rodriguez J.C."/>
            <person name="Van S.L."/>
            <person name="Yuan L."/>
            <person name="Wang Z."/>
            <person name="Xia Z."/>
            <person name="Xiao L."/>
            <person name="Anderson O.D."/>
            <person name="Ouyang S."/>
            <person name="Liang Y."/>
            <person name="Zimin A.V."/>
            <person name="Pertea G."/>
            <person name="Qi P."/>
            <person name="Bennetzen J.L."/>
            <person name="Dai X."/>
            <person name="Dawson M.W."/>
            <person name="Muller H.G."/>
            <person name="Kugler K."/>
            <person name="Rivarola-Duarte L."/>
            <person name="Spannagl M."/>
            <person name="Mayer K.F.X."/>
            <person name="Lu F.H."/>
            <person name="Bevan M.W."/>
            <person name="Leroy P."/>
            <person name="Li P."/>
            <person name="You F.M."/>
            <person name="Sun Q."/>
            <person name="Liu Z."/>
            <person name="Lyons E."/>
            <person name="Wicker T."/>
            <person name="Salzberg S.L."/>
            <person name="Devos K.M."/>
            <person name="Dvorak J."/>
        </authorList>
    </citation>
    <scope>NUCLEOTIDE SEQUENCE [LARGE SCALE GENOMIC DNA]</scope>
    <source>
        <strain evidence="2">cv. AL8/78</strain>
    </source>
</reference>
<dbReference type="Gramene" id="AET2Gv20998300.3">
    <property type="protein sequence ID" value="AET2Gv20998300.3"/>
    <property type="gene ID" value="AET2Gv20998300"/>
</dbReference>
<dbReference type="EnsemblPlants" id="AET2Gv20998300.3">
    <property type="protein sequence ID" value="AET2Gv20998300.3"/>
    <property type="gene ID" value="AET2Gv20998300"/>
</dbReference>
<reference evidence="2" key="5">
    <citation type="journal article" date="2021" name="G3 (Bethesda)">
        <title>Aegilops tauschii genome assembly Aet v5.0 features greater sequence contiguity and improved annotation.</title>
        <authorList>
            <person name="Wang L."/>
            <person name="Zhu T."/>
            <person name="Rodriguez J.C."/>
            <person name="Deal K.R."/>
            <person name="Dubcovsky J."/>
            <person name="McGuire P.E."/>
            <person name="Lux T."/>
            <person name="Spannagl M."/>
            <person name="Mayer K.F.X."/>
            <person name="Baldrich P."/>
            <person name="Meyers B.C."/>
            <person name="Huo N."/>
            <person name="Gu Y.Q."/>
            <person name="Zhou H."/>
            <person name="Devos K.M."/>
            <person name="Bennetzen J.L."/>
            <person name="Unver T."/>
            <person name="Budak H."/>
            <person name="Gulick P.J."/>
            <person name="Galiba G."/>
            <person name="Kalapos B."/>
            <person name="Nelson D.R."/>
            <person name="Li P."/>
            <person name="You F.M."/>
            <person name="Luo M.C."/>
            <person name="Dvorak J."/>
        </authorList>
    </citation>
    <scope>NUCLEOTIDE SEQUENCE [LARGE SCALE GENOMIC DNA]</scope>
    <source>
        <strain evidence="2">cv. AL8/78</strain>
    </source>
</reference>
<evidence type="ECO:0000313" key="2">
    <source>
        <dbReference type="EnsemblPlants" id="AET2Gv20998300.3"/>
    </source>
</evidence>
<proteinExistence type="predicted"/>